<accession>A0A9P7JD46</accession>
<feature type="region of interest" description="Disordered" evidence="1">
    <location>
        <begin position="463"/>
        <end position="529"/>
    </location>
</feature>
<protein>
    <submittedName>
        <fullName evidence="3">Uncharacterized protein</fullName>
    </submittedName>
</protein>
<dbReference type="EMBL" id="JABBWG010000018">
    <property type="protein sequence ID" value="KAG1815649.1"/>
    <property type="molecule type" value="Genomic_DNA"/>
</dbReference>
<dbReference type="GeneID" id="64636727"/>
<dbReference type="OrthoDB" id="2649950at2759"/>
<proteinExistence type="predicted"/>
<reference evidence="3" key="1">
    <citation type="journal article" date="2020" name="New Phytol.">
        <title>Comparative genomics reveals dynamic genome evolution in host specialist ectomycorrhizal fungi.</title>
        <authorList>
            <person name="Lofgren L.A."/>
            <person name="Nguyen N.H."/>
            <person name="Vilgalys R."/>
            <person name="Ruytinx J."/>
            <person name="Liao H.L."/>
            <person name="Branco S."/>
            <person name="Kuo A."/>
            <person name="LaButti K."/>
            <person name="Lipzen A."/>
            <person name="Andreopoulos W."/>
            <person name="Pangilinan J."/>
            <person name="Riley R."/>
            <person name="Hundley H."/>
            <person name="Na H."/>
            <person name="Barry K."/>
            <person name="Grigoriev I.V."/>
            <person name="Stajich J.E."/>
            <person name="Kennedy P.G."/>
        </authorList>
    </citation>
    <scope>NUCLEOTIDE SEQUENCE</scope>
    <source>
        <strain evidence="3">MN1</strain>
    </source>
</reference>
<keyword evidence="2" id="KW-0732">Signal</keyword>
<evidence type="ECO:0000313" key="4">
    <source>
        <dbReference type="Proteomes" id="UP000807769"/>
    </source>
</evidence>
<dbReference type="RefSeq" id="XP_041192580.1">
    <property type="nucleotide sequence ID" value="XM_041342711.1"/>
</dbReference>
<feature type="compositionally biased region" description="Basic and acidic residues" evidence="1">
    <location>
        <begin position="505"/>
        <end position="519"/>
    </location>
</feature>
<feature type="signal peptide" evidence="2">
    <location>
        <begin position="1"/>
        <end position="26"/>
    </location>
</feature>
<sequence length="573" mass="63692">MEMIDPPTLMSKFMVLALTIIQSMLAVPECMIDALPYNAIKEGRWNEAWERVLQALVSFDEPYLDAVYSKPVNDDTECTSKNASITQTCMPVSDHREFTAISAPHVNLNASGLQNQNASTVPDASCASASPLDAEQRLAFLSSPETSTTFQLLSRTNDMTGGPEAKPIEFVPEQPFVDSHTVCEEDWEDSETVSSHPFVCSCFICEEDRENDTLLDLRLDGRNIVLDSLYPDITPHIVITPPVSYADDFYTPHQNRVDPQWPCFLNVPRLSPHMFYHHCPLPSSHDEPADCPSEEFHSQSVASSDDLGVIRPRTPPRVFSHNKVLLAVEASSIERLVFREIVDGIFRHHRKAVAFEASLSASAVCARFNESVAASQLEQPFVWTDPAQPILLACRNFSGVSIIESDCPFRAPHIVIIAAEPHDPWISWSNRVEDQDYEYLTVYPKRSSTPPINSTSLATAAVPGLHHQGDPDDNGFIQSHSDPSRESHLTGLPPSLDESGCLLTPHEKGRMTYTDHPHSTPDVSEFTDSETMSLGLSITRCETPTPDSDDEDDLPPFDDWYLSVIERSKAIGT</sequence>
<organism evidence="3 4">
    <name type="scientific">Suillus subaureus</name>
    <dbReference type="NCBI Taxonomy" id="48587"/>
    <lineage>
        <taxon>Eukaryota</taxon>
        <taxon>Fungi</taxon>
        <taxon>Dikarya</taxon>
        <taxon>Basidiomycota</taxon>
        <taxon>Agaricomycotina</taxon>
        <taxon>Agaricomycetes</taxon>
        <taxon>Agaricomycetidae</taxon>
        <taxon>Boletales</taxon>
        <taxon>Suillineae</taxon>
        <taxon>Suillaceae</taxon>
        <taxon>Suillus</taxon>
    </lineage>
</organism>
<evidence type="ECO:0000313" key="3">
    <source>
        <dbReference type="EMBL" id="KAG1815649.1"/>
    </source>
</evidence>
<keyword evidence="4" id="KW-1185">Reference proteome</keyword>
<gene>
    <name evidence="3" type="ORF">BJ212DRAFT_232619</name>
</gene>
<comment type="caution">
    <text evidence="3">The sequence shown here is derived from an EMBL/GenBank/DDBJ whole genome shotgun (WGS) entry which is preliminary data.</text>
</comment>
<name>A0A9P7JD46_9AGAM</name>
<dbReference type="Proteomes" id="UP000807769">
    <property type="component" value="Unassembled WGS sequence"/>
</dbReference>
<evidence type="ECO:0000256" key="2">
    <source>
        <dbReference type="SAM" id="SignalP"/>
    </source>
</evidence>
<evidence type="ECO:0000256" key="1">
    <source>
        <dbReference type="SAM" id="MobiDB-lite"/>
    </source>
</evidence>
<feature type="chain" id="PRO_5040405798" evidence="2">
    <location>
        <begin position="27"/>
        <end position="573"/>
    </location>
</feature>
<dbReference type="AlphaFoldDB" id="A0A9P7JD46"/>